<dbReference type="InterPro" id="IPR036322">
    <property type="entry name" value="WD40_repeat_dom_sf"/>
</dbReference>
<dbReference type="Proteomes" id="UP000054937">
    <property type="component" value="Unassembled WGS sequence"/>
</dbReference>
<feature type="coiled-coil region" evidence="1">
    <location>
        <begin position="384"/>
        <end position="411"/>
    </location>
</feature>
<dbReference type="PANTHER" id="PTHR46984:SF1">
    <property type="entry name" value="LEUCINE-RICH REPEAT-CONTAINING PROTEIN 71"/>
    <property type="match status" value="1"/>
</dbReference>
<keyword evidence="3" id="KW-1185">Reference proteome</keyword>
<keyword evidence="1" id="KW-0175">Coiled coil</keyword>
<dbReference type="OrthoDB" id="120976at2759"/>
<feature type="coiled-coil region" evidence="1">
    <location>
        <begin position="1315"/>
        <end position="1355"/>
    </location>
</feature>
<proteinExistence type="predicted"/>
<dbReference type="EMBL" id="LDAU01000184">
    <property type="protein sequence ID" value="KRX00590.1"/>
    <property type="molecule type" value="Genomic_DNA"/>
</dbReference>
<gene>
    <name evidence="2" type="ORF">PPERSA_12809</name>
</gene>
<dbReference type="InterPro" id="IPR053040">
    <property type="entry name" value="LRR-containing_protein_71"/>
</dbReference>
<organism evidence="2 3">
    <name type="scientific">Pseudocohnilembus persalinus</name>
    <name type="common">Ciliate</name>
    <dbReference type="NCBI Taxonomy" id="266149"/>
    <lineage>
        <taxon>Eukaryota</taxon>
        <taxon>Sar</taxon>
        <taxon>Alveolata</taxon>
        <taxon>Ciliophora</taxon>
        <taxon>Intramacronucleata</taxon>
        <taxon>Oligohymenophorea</taxon>
        <taxon>Scuticociliatia</taxon>
        <taxon>Philasterida</taxon>
        <taxon>Pseudocohnilembidae</taxon>
        <taxon>Pseudocohnilembus</taxon>
    </lineage>
</organism>
<dbReference type="SUPFAM" id="SSF52047">
    <property type="entry name" value="RNI-like"/>
    <property type="match status" value="1"/>
</dbReference>
<dbReference type="PANTHER" id="PTHR46984">
    <property type="entry name" value="LEUCINE-RICH REPEAT-CONTAINING PROTEIN 71"/>
    <property type="match status" value="1"/>
</dbReference>
<dbReference type="InterPro" id="IPR001611">
    <property type="entry name" value="Leu-rich_rpt"/>
</dbReference>
<evidence type="ECO:0000313" key="2">
    <source>
        <dbReference type="EMBL" id="KRX00590.1"/>
    </source>
</evidence>
<dbReference type="InterPro" id="IPR032675">
    <property type="entry name" value="LRR_dom_sf"/>
</dbReference>
<sequence length="1439" mass="171644">MAGDSKNISFYTIKTNDLVSEIYTGVTITCIKSYMKSLLLIGTDQGKLLLYKYEKGYEIEFDLKTKQEQKILVIKKLEKIQTIQYTDFKQSMINMCISPNNKYIACSHDCEQNDSKLNEPSLIIVYKLIQNPSKPNEQKDFKLKTQQFEQTENNYEQEDNFDYFDPQKYQIKKDHIITSMSFKELDKENLNQTANSIKGQSFHIIDFSEQEQQQNQKNINNYKQKQQQQNSNLNSPSYSVISKNSTNTQYKDFFQFPNYDLNQYDYVTTENKYLKQTIISQIQILNQYSFLLGSDQGELIIMDNCVLKDSCEKMKKLIELQMEYDKKVAQFKTEIQQQQNTFKQVNDIVDGDSEGSITSNNTEEKFKKFQMKMGKKQQKDKQLQDQIEKELQLKKQEIQEIQEEIDNYKVLGKTYKVLFSYINQIESDNTGKYFYISGYIDECIVKCSIKMCQNYKLFKNYINEKTLLRRMKYPLINFFSKQSDMKDYLENIYKKRTQVTNSQEKQIQETLKLEIFCIMGRSAYNFRNNLIYDSQQNYLYIVGGNVVVQNLQQESANMENFQNIQENQSIIVRNRRTTIDIEGFQKKQFKSVYKILNPNINVPQDQNHQITCMHLDQNMMLNEIYYSTCEENSKIIKWDLNTQTYVQTYEFKDIKFIVHLKIFDIEFDQNQSSKFYTCGQGFICSYEVQNYILVENYVELKEEQQNIFTQTDLPLDFYDFTTLCYIQGALLILNNNGNVIIYDTLQDIQMLNWQHFMLICDSKVEFIYCIDDDMDSISQINFSNKKVINAQLSQEEIYLSVAVEDLEKPGKYNIEIYKKEEFFKEQQQNIGQEDNLSSQAKYKYYDTIYEALPNKIDQMLFFKEDKFLYFKENKENLCSIFVLEKKQLLNYKQKEDAIRKMKNQYQKLFEQEAQIEYVKNSLYKQFDQIYNSQNNISNLLRIKANYYVVTDQQGILRIFYTNQINMSHAHENTLTFVKSYCTHSNEIIHCILSQNLLYLVTLSKVDKCLIIWRVIDLNNQFLQQQFNFQQQQQQLTDSNQKWEMSTHKKIPQLFNELEDQLWWEYKQFDHKKQKLIEDYLRKNKKELEAIMPFNFYKCYQFLCSTLGIYPHPQLAEIPSYYEKEEKQSQADLQQQQTQEYKEEKEKNGQDGNKFVIIQNQKIDWLTMKLFILAWERDQHFKVIKFSNNDFEEEVINLFGQFIAQGDNSHLLKLFFDNNLNILSREVSQKFMSNLAKCNSLQFLTLRSNKIDDSLFIQYINDLDSNLQNLNLKYLELFDNQIGKIGLDRLGNFMLNYRKYEYLGFSKNKINSFQDIEELFKKISKQKLTEEELEQRKQLEAQNEALLVKYTKQKKKNPQDLLPKLEPLYQLLDGSPAFMFNPQLQLLNLSMNNLQESDAEFFMKMQNILPETFSVILQQNNFDPKSKDKLRKKLHSNVQV</sequence>
<dbReference type="Gene3D" id="3.80.10.10">
    <property type="entry name" value="Ribonuclease Inhibitor"/>
    <property type="match status" value="1"/>
</dbReference>
<dbReference type="PROSITE" id="PS51450">
    <property type="entry name" value="LRR"/>
    <property type="match status" value="1"/>
</dbReference>
<evidence type="ECO:0000313" key="3">
    <source>
        <dbReference type="Proteomes" id="UP000054937"/>
    </source>
</evidence>
<dbReference type="SUPFAM" id="SSF50978">
    <property type="entry name" value="WD40 repeat-like"/>
    <property type="match status" value="2"/>
</dbReference>
<accession>A0A0V0QEE2</accession>
<dbReference type="InParanoid" id="A0A0V0QEE2"/>
<reference evidence="2 3" key="1">
    <citation type="journal article" date="2015" name="Sci. Rep.">
        <title>Genome of the facultative scuticociliatosis pathogen Pseudocohnilembus persalinus provides insight into its virulence through horizontal gene transfer.</title>
        <authorList>
            <person name="Xiong J."/>
            <person name="Wang G."/>
            <person name="Cheng J."/>
            <person name="Tian M."/>
            <person name="Pan X."/>
            <person name="Warren A."/>
            <person name="Jiang C."/>
            <person name="Yuan D."/>
            <person name="Miao W."/>
        </authorList>
    </citation>
    <scope>NUCLEOTIDE SEQUENCE [LARGE SCALE GENOMIC DNA]</scope>
    <source>
        <strain evidence="2">36N120E</strain>
    </source>
</reference>
<protein>
    <submittedName>
        <fullName evidence="2">WD40-repeat-containing domain</fullName>
    </submittedName>
</protein>
<evidence type="ECO:0000256" key="1">
    <source>
        <dbReference type="SAM" id="Coils"/>
    </source>
</evidence>
<name>A0A0V0QEE2_PSEPJ</name>
<comment type="caution">
    <text evidence="2">The sequence shown here is derived from an EMBL/GenBank/DDBJ whole genome shotgun (WGS) entry which is preliminary data.</text>
</comment>